<comment type="caution">
    <text evidence="1">The sequence shown here is derived from an EMBL/GenBank/DDBJ whole genome shotgun (WGS) entry which is preliminary data.</text>
</comment>
<protein>
    <submittedName>
        <fullName evidence="1">Response regulator transcription factor</fullName>
    </submittedName>
</protein>
<organism evidence="1 2">
    <name type="scientific">Candidatus Nitrosomaritimum aestuariumsis</name>
    <dbReference type="NCBI Taxonomy" id="3342354"/>
    <lineage>
        <taxon>Archaea</taxon>
        <taxon>Nitrososphaerota</taxon>
        <taxon>Nitrososphaeria</taxon>
        <taxon>Nitrosopumilales</taxon>
        <taxon>Nitrosopumilaceae</taxon>
        <taxon>Candidatus Nitrosomaritimum</taxon>
    </lineage>
</organism>
<gene>
    <name evidence="1" type="ORF">H2B03_02220</name>
</gene>
<evidence type="ECO:0000313" key="2">
    <source>
        <dbReference type="Proteomes" id="UP000559653"/>
    </source>
</evidence>
<name>A0AC60VWQ3_9ARCH</name>
<accession>A0AC60VWQ3</accession>
<evidence type="ECO:0000313" key="1">
    <source>
        <dbReference type="EMBL" id="MBA4451974.1"/>
    </source>
</evidence>
<dbReference type="Proteomes" id="UP000559653">
    <property type="component" value="Unassembled WGS sequence"/>
</dbReference>
<dbReference type="EMBL" id="JACEMZ010000006">
    <property type="protein sequence ID" value="MBA4451974.1"/>
    <property type="molecule type" value="Genomic_DNA"/>
</dbReference>
<proteinExistence type="predicted"/>
<reference evidence="1 2" key="1">
    <citation type="journal article" date="2020" name="Appl. Environ. Microbiol.">
        <title>Genomic Characteristics of a Novel Species of Ammonia-Oxidizing Archaea from the Jiulong River Estuary.</title>
        <authorList>
            <person name="Zou D."/>
            <person name="Wan R."/>
            <person name="Han L."/>
            <person name="Xu M.N."/>
            <person name="Liu Y."/>
            <person name="Liu H."/>
            <person name="Kao S.J."/>
            <person name="Li M."/>
        </authorList>
    </citation>
    <scope>NUCLEOTIDE SEQUENCE [LARGE SCALE GENOMIC DNA]</scope>
    <source>
        <strain evidence="1">W1bin1</strain>
    </source>
</reference>
<sequence length="118" mass="13287">MKVLVVDDNKDVSELLSIFLKKKGYDNVIINDPRIALGHIKEEKYDVMVLDISMPEISGIDIIQTLEKEGILKDQKIIILSAVAFTSQQVNDLLEKDGIHTCLKKPIRLNELLTAITN</sequence>